<gene>
    <name evidence="1" type="ORF">Tco_0726580</name>
</gene>
<proteinExistence type="predicted"/>
<sequence>MRSRVEFRETRLEWSHVRQTGDKARLSEGADMAGQDVETLHARAEATEAETLQASLASVGAAQMDITDLLESHRSDRLEMAELQSRAHDISGIRSSLLLEHT</sequence>
<keyword evidence="2" id="KW-1185">Reference proteome</keyword>
<reference evidence="1" key="2">
    <citation type="submission" date="2022-01" db="EMBL/GenBank/DDBJ databases">
        <authorList>
            <person name="Yamashiro T."/>
            <person name="Shiraishi A."/>
            <person name="Satake H."/>
            <person name="Nakayama K."/>
        </authorList>
    </citation>
    <scope>NUCLEOTIDE SEQUENCE</scope>
</reference>
<evidence type="ECO:0000313" key="1">
    <source>
        <dbReference type="EMBL" id="GJS76699.1"/>
    </source>
</evidence>
<comment type="caution">
    <text evidence="1">The sequence shown here is derived from an EMBL/GenBank/DDBJ whole genome shotgun (WGS) entry which is preliminary data.</text>
</comment>
<reference evidence="1" key="1">
    <citation type="journal article" date="2022" name="Int. J. Mol. Sci.">
        <title>Draft Genome of Tanacetum Coccineum: Genomic Comparison of Closely Related Tanacetum-Family Plants.</title>
        <authorList>
            <person name="Yamashiro T."/>
            <person name="Shiraishi A."/>
            <person name="Nakayama K."/>
            <person name="Satake H."/>
        </authorList>
    </citation>
    <scope>NUCLEOTIDE SEQUENCE</scope>
</reference>
<dbReference type="Proteomes" id="UP001151760">
    <property type="component" value="Unassembled WGS sequence"/>
</dbReference>
<evidence type="ECO:0000313" key="2">
    <source>
        <dbReference type="Proteomes" id="UP001151760"/>
    </source>
</evidence>
<protein>
    <submittedName>
        <fullName evidence="1">Uncharacterized protein</fullName>
    </submittedName>
</protein>
<accession>A0ABQ4YFY5</accession>
<name>A0ABQ4YFY5_9ASTR</name>
<dbReference type="EMBL" id="BQNB010010395">
    <property type="protein sequence ID" value="GJS76699.1"/>
    <property type="molecule type" value="Genomic_DNA"/>
</dbReference>
<organism evidence="1 2">
    <name type="scientific">Tanacetum coccineum</name>
    <dbReference type="NCBI Taxonomy" id="301880"/>
    <lineage>
        <taxon>Eukaryota</taxon>
        <taxon>Viridiplantae</taxon>
        <taxon>Streptophyta</taxon>
        <taxon>Embryophyta</taxon>
        <taxon>Tracheophyta</taxon>
        <taxon>Spermatophyta</taxon>
        <taxon>Magnoliopsida</taxon>
        <taxon>eudicotyledons</taxon>
        <taxon>Gunneridae</taxon>
        <taxon>Pentapetalae</taxon>
        <taxon>asterids</taxon>
        <taxon>campanulids</taxon>
        <taxon>Asterales</taxon>
        <taxon>Asteraceae</taxon>
        <taxon>Asteroideae</taxon>
        <taxon>Anthemideae</taxon>
        <taxon>Anthemidinae</taxon>
        <taxon>Tanacetum</taxon>
    </lineage>
</organism>